<dbReference type="SMART" id="SM00822">
    <property type="entry name" value="PKS_KR"/>
    <property type="match status" value="1"/>
</dbReference>
<organism evidence="3 4">
    <name type="scientific">Actinophytocola gossypii</name>
    <dbReference type="NCBI Taxonomy" id="2812003"/>
    <lineage>
        <taxon>Bacteria</taxon>
        <taxon>Bacillati</taxon>
        <taxon>Actinomycetota</taxon>
        <taxon>Actinomycetes</taxon>
        <taxon>Pseudonocardiales</taxon>
        <taxon>Pseudonocardiaceae</taxon>
    </lineage>
</organism>
<evidence type="ECO:0000313" key="3">
    <source>
        <dbReference type="EMBL" id="MCT2582048.1"/>
    </source>
</evidence>
<dbReference type="NCBIfam" id="NF009466">
    <property type="entry name" value="PRK12826.1-2"/>
    <property type="match status" value="1"/>
</dbReference>
<gene>
    <name evidence="3" type="primary">fabG</name>
    <name evidence="3" type="ORF">JT362_02785</name>
</gene>
<name>A0ABT2J2L5_9PSEU</name>
<comment type="similarity">
    <text evidence="1">Belongs to the short-chain dehydrogenases/reductases (SDR) family.</text>
</comment>
<dbReference type="PRINTS" id="PR00080">
    <property type="entry name" value="SDRFAMILY"/>
</dbReference>
<accession>A0ABT2J2L5</accession>
<keyword evidence="4" id="KW-1185">Reference proteome</keyword>
<evidence type="ECO:0000256" key="1">
    <source>
        <dbReference type="ARBA" id="ARBA00006484"/>
    </source>
</evidence>
<dbReference type="PANTHER" id="PTHR42879:SF2">
    <property type="entry name" value="3-OXOACYL-[ACYL-CARRIER-PROTEIN] REDUCTASE FABG"/>
    <property type="match status" value="1"/>
</dbReference>
<dbReference type="InterPro" id="IPR036291">
    <property type="entry name" value="NAD(P)-bd_dom_sf"/>
</dbReference>
<evidence type="ECO:0000259" key="2">
    <source>
        <dbReference type="SMART" id="SM00822"/>
    </source>
</evidence>
<proteinExistence type="inferred from homology"/>
<dbReference type="PANTHER" id="PTHR42879">
    <property type="entry name" value="3-OXOACYL-(ACYL-CARRIER-PROTEIN) REDUCTASE"/>
    <property type="match status" value="1"/>
</dbReference>
<sequence>MTRPTALVTGASRNIGRATALALAGAGHDLALLARTDRAAESVAAEVEAAGARAHVVLADVRDGDAVRAAVAEVTEALGPVAVLVNNAAVRREQPFSDITDEDWREILGVVLDGAFHCSAAVLPGMVERGGGRIVNIAGVTGQTGAASRAHVVTAKAGIIGLTKALAVEYAAEGVTVNAVSPGLIDTVRDGIPHHHKGRPIPVGRPGSPDEVAAAVRYLASPEAAFVTGQTVNVNGGLYLG</sequence>
<dbReference type="Pfam" id="PF13561">
    <property type="entry name" value="adh_short_C2"/>
    <property type="match status" value="1"/>
</dbReference>
<dbReference type="InterPro" id="IPR057326">
    <property type="entry name" value="KR_dom"/>
</dbReference>
<dbReference type="Gene3D" id="3.40.50.720">
    <property type="entry name" value="NAD(P)-binding Rossmann-like Domain"/>
    <property type="match status" value="1"/>
</dbReference>
<comment type="caution">
    <text evidence="3">The sequence shown here is derived from an EMBL/GenBank/DDBJ whole genome shotgun (WGS) entry which is preliminary data.</text>
</comment>
<protein>
    <submittedName>
        <fullName evidence="3">3-oxoacyl-ACP reductase FabG</fullName>
    </submittedName>
</protein>
<feature type="domain" description="Ketoreductase" evidence="2">
    <location>
        <begin position="4"/>
        <end position="178"/>
    </location>
</feature>
<dbReference type="Proteomes" id="UP001156441">
    <property type="component" value="Unassembled WGS sequence"/>
</dbReference>
<dbReference type="InterPro" id="IPR050259">
    <property type="entry name" value="SDR"/>
</dbReference>
<dbReference type="SUPFAM" id="SSF51735">
    <property type="entry name" value="NAD(P)-binding Rossmann-fold domains"/>
    <property type="match status" value="1"/>
</dbReference>
<dbReference type="EMBL" id="JAFFZE010000004">
    <property type="protein sequence ID" value="MCT2582048.1"/>
    <property type="molecule type" value="Genomic_DNA"/>
</dbReference>
<dbReference type="RefSeq" id="WP_260189401.1">
    <property type="nucleotide sequence ID" value="NZ_JAFFZE010000004.1"/>
</dbReference>
<dbReference type="InterPro" id="IPR002347">
    <property type="entry name" value="SDR_fam"/>
</dbReference>
<evidence type="ECO:0000313" key="4">
    <source>
        <dbReference type="Proteomes" id="UP001156441"/>
    </source>
</evidence>
<dbReference type="PRINTS" id="PR00081">
    <property type="entry name" value="GDHRDH"/>
</dbReference>
<reference evidence="3 4" key="1">
    <citation type="submission" date="2021-02" db="EMBL/GenBank/DDBJ databases">
        <title>Actinophytocola xerophila sp. nov., isolated from soil of cotton cropping field.</title>
        <authorList>
            <person name="Huang R."/>
            <person name="Chen X."/>
            <person name="Ge X."/>
            <person name="Liu W."/>
        </authorList>
    </citation>
    <scope>NUCLEOTIDE SEQUENCE [LARGE SCALE GENOMIC DNA]</scope>
    <source>
        <strain evidence="3 4">S1-96</strain>
    </source>
</reference>